<protein>
    <submittedName>
        <fullName evidence="3">Uncharacterized protein</fullName>
    </submittedName>
</protein>
<feature type="compositionally biased region" description="Gly residues" evidence="1">
    <location>
        <begin position="204"/>
        <end position="238"/>
    </location>
</feature>
<sequence length="290" mass="28487">MPEDAEDRPKPLLGLSGTQTIGSALAAVTSAVVGSFLGVAGTLIGAALGSIIATVAAAVYSRTLSKAARVARSTMPLRRRRNLPERDRELLAANDAQAAESWSQRLRRQFTPKTWIKLAAVSAGIFVVAMVGITAVEFGTKAPISTLVSSTTGIDSPAAKHETTLGNIIGGTERVSQKTQTTDPADDKTPTDDQSPGQDTEGNTDGGTAGDGTTGSGGAADGTTGSGGAADGSTGDGGSTAPADPGTGGADGGAATEPAPEDGTAAPAEPVDPVPADPGNQPGQGGGAGQ</sequence>
<feature type="transmembrane region" description="Helical" evidence="2">
    <location>
        <begin position="12"/>
        <end position="33"/>
    </location>
</feature>
<proteinExistence type="predicted"/>
<keyword evidence="2" id="KW-1133">Transmembrane helix</keyword>
<keyword evidence="2" id="KW-0472">Membrane</keyword>
<name>A0ABS9LDZ0_9MICC</name>
<feature type="region of interest" description="Disordered" evidence="1">
    <location>
        <begin position="150"/>
        <end position="290"/>
    </location>
</feature>
<organism evidence="3 4">
    <name type="scientific">Arthrobacter hankyongi</name>
    <dbReference type="NCBI Taxonomy" id="2904801"/>
    <lineage>
        <taxon>Bacteria</taxon>
        <taxon>Bacillati</taxon>
        <taxon>Actinomycetota</taxon>
        <taxon>Actinomycetes</taxon>
        <taxon>Micrococcales</taxon>
        <taxon>Micrococcaceae</taxon>
        <taxon>Arthrobacter</taxon>
    </lineage>
</organism>
<keyword evidence="2" id="KW-0812">Transmembrane</keyword>
<dbReference type="RefSeq" id="WP_237827353.1">
    <property type="nucleotide sequence ID" value="NZ_JAKLTQ010000034.1"/>
</dbReference>
<feature type="transmembrane region" description="Helical" evidence="2">
    <location>
        <begin position="115"/>
        <end position="136"/>
    </location>
</feature>
<reference evidence="3" key="1">
    <citation type="submission" date="2022-01" db="EMBL/GenBank/DDBJ databases">
        <authorList>
            <person name="Jo J.-H."/>
            <person name="Im W.-T."/>
        </authorList>
    </citation>
    <scope>NUCLEOTIDE SEQUENCE</scope>
    <source>
        <strain evidence="3">I2-34</strain>
    </source>
</reference>
<dbReference type="Proteomes" id="UP001165368">
    <property type="component" value="Unassembled WGS sequence"/>
</dbReference>
<evidence type="ECO:0000256" key="2">
    <source>
        <dbReference type="SAM" id="Phobius"/>
    </source>
</evidence>
<evidence type="ECO:0000313" key="4">
    <source>
        <dbReference type="Proteomes" id="UP001165368"/>
    </source>
</evidence>
<keyword evidence="4" id="KW-1185">Reference proteome</keyword>
<comment type="caution">
    <text evidence="3">The sequence shown here is derived from an EMBL/GenBank/DDBJ whole genome shotgun (WGS) entry which is preliminary data.</text>
</comment>
<gene>
    <name evidence="3" type="ORF">LVY72_23655</name>
</gene>
<evidence type="ECO:0000256" key="1">
    <source>
        <dbReference type="SAM" id="MobiDB-lite"/>
    </source>
</evidence>
<accession>A0ABS9LDZ0</accession>
<evidence type="ECO:0000313" key="3">
    <source>
        <dbReference type="EMBL" id="MCG2624890.1"/>
    </source>
</evidence>
<dbReference type="EMBL" id="JAKLTQ010000034">
    <property type="protein sequence ID" value="MCG2624890.1"/>
    <property type="molecule type" value="Genomic_DNA"/>
</dbReference>
<feature type="transmembrane region" description="Helical" evidence="2">
    <location>
        <begin position="39"/>
        <end position="60"/>
    </location>
</feature>